<dbReference type="EMBL" id="JARKNE010000013">
    <property type="protein sequence ID" value="KAK5770980.1"/>
    <property type="molecule type" value="Genomic_DNA"/>
</dbReference>
<gene>
    <name evidence="1" type="ORF">PVK06_047147</name>
</gene>
<keyword evidence="2" id="KW-1185">Reference proteome</keyword>
<protein>
    <submittedName>
        <fullName evidence="1">Uncharacterized protein</fullName>
    </submittedName>
</protein>
<sequence>MEEVWRNLQFSWVLNNNNQGIWEWLTWVFNRGTSKQCQLFCCGLWIIWTSRNKFLYENKNTTSSDISNQIINCISKLQGVEEKILGLDSNRDLKQDEQRTTVIKKCQSTKYDRSIIEAFIRDIQSLKTQFQELGFHFIPKSENFFPHSTTREALKKGEDHYLEGGTPSYVRKAMERKKMRASD</sequence>
<evidence type="ECO:0000313" key="1">
    <source>
        <dbReference type="EMBL" id="KAK5770980.1"/>
    </source>
</evidence>
<dbReference type="Proteomes" id="UP001358586">
    <property type="component" value="Chromosome 13"/>
</dbReference>
<reference evidence="1 2" key="1">
    <citation type="submission" date="2023-03" db="EMBL/GenBank/DDBJ databases">
        <title>WGS of Gossypium arboreum.</title>
        <authorList>
            <person name="Yu D."/>
        </authorList>
    </citation>
    <scope>NUCLEOTIDE SEQUENCE [LARGE SCALE GENOMIC DNA]</scope>
    <source>
        <tissue evidence="1">Leaf</tissue>
    </source>
</reference>
<accession>A0ABR0MCK3</accession>
<comment type="caution">
    <text evidence="1">The sequence shown here is derived from an EMBL/GenBank/DDBJ whole genome shotgun (WGS) entry which is preliminary data.</text>
</comment>
<name>A0ABR0MCK3_GOSAR</name>
<proteinExistence type="predicted"/>
<evidence type="ECO:0000313" key="2">
    <source>
        <dbReference type="Proteomes" id="UP001358586"/>
    </source>
</evidence>
<organism evidence="1 2">
    <name type="scientific">Gossypium arboreum</name>
    <name type="common">Tree cotton</name>
    <name type="synonym">Gossypium nanking</name>
    <dbReference type="NCBI Taxonomy" id="29729"/>
    <lineage>
        <taxon>Eukaryota</taxon>
        <taxon>Viridiplantae</taxon>
        <taxon>Streptophyta</taxon>
        <taxon>Embryophyta</taxon>
        <taxon>Tracheophyta</taxon>
        <taxon>Spermatophyta</taxon>
        <taxon>Magnoliopsida</taxon>
        <taxon>eudicotyledons</taxon>
        <taxon>Gunneridae</taxon>
        <taxon>Pentapetalae</taxon>
        <taxon>rosids</taxon>
        <taxon>malvids</taxon>
        <taxon>Malvales</taxon>
        <taxon>Malvaceae</taxon>
        <taxon>Malvoideae</taxon>
        <taxon>Gossypium</taxon>
    </lineage>
</organism>